<feature type="signal peptide" evidence="2">
    <location>
        <begin position="1"/>
        <end position="36"/>
    </location>
</feature>
<dbReference type="GO" id="GO:0019748">
    <property type="term" value="P:secondary metabolic process"/>
    <property type="evidence" value="ECO:0007669"/>
    <property type="project" value="TreeGrafter"/>
</dbReference>
<dbReference type="GO" id="GO:0016831">
    <property type="term" value="F:carboxy-lyase activity"/>
    <property type="evidence" value="ECO:0007669"/>
    <property type="project" value="InterPro"/>
</dbReference>
<evidence type="ECO:0000259" key="3">
    <source>
        <dbReference type="Pfam" id="PF04909"/>
    </source>
</evidence>
<evidence type="ECO:0000256" key="2">
    <source>
        <dbReference type="SAM" id="SignalP"/>
    </source>
</evidence>
<protein>
    <submittedName>
        <fullName evidence="4">4-oxalomesaconate hydratase</fullName>
    </submittedName>
</protein>
<organism evidence="4 5">
    <name type="scientific">Bradyrhizobium lablabi</name>
    <dbReference type="NCBI Taxonomy" id="722472"/>
    <lineage>
        <taxon>Bacteria</taxon>
        <taxon>Pseudomonadati</taxon>
        <taxon>Pseudomonadota</taxon>
        <taxon>Alphaproteobacteria</taxon>
        <taxon>Hyphomicrobiales</taxon>
        <taxon>Nitrobacteraceae</taxon>
        <taxon>Bradyrhizobium</taxon>
    </lineage>
</organism>
<dbReference type="EMBL" id="FNTI01000001">
    <property type="protein sequence ID" value="SEE35991.1"/>
    <property type="molecule type" value="Genomic_DNA"/>
</dbReference>
<dbReference type="SUPFAM" id="SSF51556">
    <property type="entry name" value="Metallo-dependent hydrolases"/>
    <property type="match status" value="1"/>
</dbReference>
<keyword evidence="2" id="KW-0732">Signal</keyword>
<evidence type="ECO:0000256" key="1">
    <source>
        <dbReference type="ARBA" id="ARBA00023239"/>
    </source>
</evidence>
<name>A0A1H5I7V7_9BRAD</name>
<dbReference type="InterPro" id="IPR006680">
    <property type="entry name" value="Amidohydro-rel"/>
</dbReference>
<dbReference type="InterPro" id="IPR032466">
    <property type="entry name" value="Metal_Hydrolase"/>
</dbReference>
<dbReference type="Proteomes" id="UP000183208">
    <property type="component" value="Unassembled WGS sequence"/>
</dbReference>
<evidence type="ECO:0000313" key="5">
    <source>
        <dbReference type="Proteomes" id="UP000183208"/>
    </source>
</evidence>
<feature type="chain" id="PRO_5010350667" evidence="2">
    <location>
        <begin position="37"/>
        <end position="402"/>
    </location>
</feature>
<feature type="domain" description="Amidohydrolase-related" evidence="3">
    <location>
        <begin position="66"/>
        <end position="395"/>
    </location>
</feature>
<keyword evidence="1" id="KW-0456">Lyase</keyword>
<evidence type="ECO:0000313" key="4">
    <source>
        <dbReference type="EMBL" id="SEE35991.1"/>
    </source>
</evidence>
<dbReference type="InterPro" id="IPR032465">
    <property type="entry name" value="ACMSD"/>
</dbReference>
<dbReference type="Gene3D" id="3.20.20.140">
    <property type="entry name" value="Metal-dependent hydrolases"/>
    <property type="match status" value="1"/>
</dbReference>
<sequence>MPNGMAMPGRRAMPRRLACGCYAPPVGMLAAMAVNAVSFGASPVNVEAAAGARSKSVGEGAGGLVIDCHGHYTTEPKALFDWRKRQIDAIGSPSQAPRIDALEISDDQLRESVEGAQLRLQRERGTSLTIFSPRASGMGHHVGDASVSAAWSRVSNDLIFRLTQLYPKNFVGVCQLPQSTGVEPRNCIAELERCVNELGFVGCNLNPDPSGGFWKEPALTDKWWYPLYEKMVELNVPAMVHVSASANSVFHATGAHYINGDTTAFMQFLTSDLFRDFPTLKFIIPHGGGAVPYHWGRYRGLAQDLKRPPLSELLLNNVFFDTCVYHQAGIDLLTKVIPARNILFASEMVGAVKGIDPETGYPFDDTKRYIEQSPSLGAGERRAIFETNARAVYGRLSARLAA</sequence>
<dbReference type="GO" id="GO:0005737">
    <property type="term" value="C:cytoplasm"/>
    <property type="evidence" value="ECO:0007669"/>
    <property type="project" value="TreeGrafter"/>
</dbReference>
<dbReference type="GO" id="GO:0016787">
    <property type="term" value="F:hydrolase activity"/>
    <property type="evidence" value="ECO:0007669"/>
    <property type="project" value="InterPro"/>
</dbReference>
<accession>A0A1H5I7V7</accession>
<dbReference type="PANTHER" id="PTHR21240">
    <property type="entry name" value="2-AMINO-3-CARBOXYLMUCONATE-6-SEMIALDEHYDE DECARBOXYLASE"/>
    <property type="match status" value="1"/>
</dbReference>
<gene>
    <name evidence="4" type="ORF">SAMN05444171_7167</name>
</gene>
<dbReference type="Pfam" id="PF04909">
    <property type="entry name" value="Amidohydro_2"/>
    <property type="match status" value="1"/>
</dbReference>
<dbReference type="PANTHER" id="PTHR21240:SF28">
    <property type="entry name" value="ISO-OROTATE DECARBOXYLASE (EUROFUNG)"/>
    <property type="match status" value="1"/>
</dbReference>
<proteinExistence type="predicted"/>
<reference evidence="4 5" key="1">
    <citation type="submission" date="2016-10" db="EMBL/GenBank/DDBJ databases">
        <authorList>
            <person name="de Groot N.N."/>
        </authorList>
    </citation>
    <scope>NUCLEOTIDE SEQUENCE [LARGE SCALE GENOMIC DNA]</scope>
    <source>
        <strain evidence="4 5">GAS522</strain>
    </source>
</reference>
<dbReference type="AlphaFoldDB" id="A0A1H5I7V7"/>